<organism evidence="5">
    <name type="scientific">Compsopogon caeruleus</name>
    <dbReference type="NCBI Taxonomy" id="31354"/>
    <lineage>
        <taxon>Eukaryota</taxon>
        <taxon>Rhodophyta</taxon>
        <taxon>Compsopogonophyceae</taxon>
        <taxon>Compsopogonales</taxon>
        <taxon>Compsopogonaceae</taxon>
        <taxon>Compsopogon</taxon>
    </lineage>
</organism>
<keyword evidence="2" id="KW-0689">Ribosomal protein</keyword>
<evidence type="ECO:0000256" key="3">
    <source>
        <dbReference type="ARBA" id="ARBA00023274"/>
    </source>
</evidence>
<keyword evidence="3" id="KW-0687">Ribonucleoprotein</keyword>
<evidence type="ECO:0000256" key="1">
    <source>
        <dbReference type="ARBA" id="ARBA00005436"/>
    </source>
</evidence>
<dbReference type="PANTHER" id="PTHR21141:SF5">
    <property type="entry name" value="LARGE RIBOSOMAL SUBUNIT PROTEIN P2"/>
    <property type="match status" value="1"/>
</dbReference>
<accession>A0A7S1TD81</accession>
<protein>
    <recommendedName>
        <fullName evidence="6">60S acidic ribosomal protein P2</fullName>
    </recommendedName>
</protein>
<dbReference type="Pfam" id="PF00428">
    <property type="entry name" value="Ribosomal_60s"/>
    <property type="match status" value="1"/>
</dbReference>
<evidence type="ECO:0000256" key="4">
    <source>
        <dbReference type="SAM" id="MobiDB-lite"/>
    </source>
</evidence>
<reference evidence="5" key="1">
    <citation type="submission" date="2021-01" db="EMBL/GenBank/DDBJ databases">
        <authorList>
            <person name="Corre E."/>
            <person name="Pelletier E."/>
            <person name="Niang G."/>
            <person name="Scheremetjew M."/>
            <person name="Finn R."/>
            <person name="Kale V."/>
            <person name="Holt S."/>
            <person name="Cochrane G."/>
            <person name="Meng A."/>
            <person name="Brown T."/>
            <person name="Cohen L."/>
        </authorList>
    </citation>
    <scope>NUCLEOTIDE SEQUENCE</scope>
    <source>
        <strain evidence="5">SAG 36.94</strain>
    </source>
</reference>
<proteinExistence type="inferred from homology"/>
<evidence type="ECO:0000313" key="5">
    <source>
        <dbReference type="EMBL" id="CAD9233175.1"/>
    </source>
</evidence>
<name>A0A7S1TD81_9RHOD</name>
<dbReference type="GO" id="GO:0002182">
    <property type="term" value="P:cytoplasmic translational elongation"/>
    <property type="evidence" value="ECO:0007669"/>
    <property type="project" value="InterPro"/>
</dbReference>
<dbReference type="AlphaFoldDB" id="A0A7S1TD81"/>
<dbReference type="EMBL" id="HBGH01009469">
    <property type="protein sequence ID" value="CAD9233175.1"/>
    <property type="molecule type" value="Transcribed_RNA"/>
</dbReference>
<dbReference type="PANTHER" id="PTHR21141">
    <property type="entry name" value="60S ACIDIC RIBOSOMAL PROTEIN FAMILY MEMBER"/>
    <property type="match status" value="1"/>
</dbReference>
<evidence type="ECO:0008006" key="6">
    <source>
        <dbReference type="Google" id="ProtNLM"/>
    </source>
</evidence>
<dbReference type="GO" id="GO:0022625">
    <property type="term" value="C:cytosolic large ribosomal subunit"/>
    <property type="evidence" value="ECO:0007669"/>
    <property type="project" value="InterPro"/>
</dbReference>
<dbReference type="InterPro" id="IPR044076">
    <property type="entry name" value="Ribosomal_P2"/>
</dbReference>
<gene>
    <name evidence="5" type="ORF">CCAE0312_LOCUS5260</name>
</gene>
<feature type="compositionally biased region" description="Low complexity" evidence="4">
    <location>
        <begin position="82"/>
        <end position="92"/>
    </location>
</feature>
<feature type="region of interest" description="Disordered" evidence="4">
    <location>
        <begin position="82"/>
        <end position="105"/>
    </location>
</feature>
<comment type="similarity">
    <text evidence="1">Belongs to the eukaryotic ribosomal protein P1/P2 family.</text>
</comment>
<dbReference type="FunFam" id="1.10.10.1410:FF:000002">
    <property type="entry name" value="60S acidic ribosomal protein P2"/>
    <property type="match status" value="1"/>
</dbReference>
<dbReference type="Gene3D" id="1.10.10.1410">
    <property type="match status" value="1"/>
</dbReference>
<dbReference type="CDD" id="cd05833">
    <property type="entry name" value="Ribosomal_P2"/>
    <property type="match status" value="1"/>
</dbReference>
<sequence length="105" mass="10821">MKYLGTFMLTVTGGIESPSDIDVKKIIPSVGAEVDDYLLAKVIAELEGKDLPKLMGAGREILVLVLVGRGVAVSSGTVGVGVADAGGDAPAAAEKKRRGKKKKAR</sequence>
<feature type="compositionally biased region" description="Basic residues" evidence="4">
    <location>
        <begin position="95"/>
        <end position="105"/>
    </location>
</feature>
<dbReference type="GO" id="GO:0003735">
    <property type="term" value="F:structural constituent of ribosome"/>
    <property type="evidence" value="ECO:0007669"/>
    <property type="project" value="InterPro"/>
</dbReference>
<dbReference type="InterPro" id="IPR038716">
    <property type="entry name" value="P1/P2_N_sf"/>
</dbReference>
<evidence type="ECO:0000256" key="2">
    <source>
        <dbReference type="ARBA" id="ARBA00022980"/>
    </source>
</evidence>